<evidence type="ECO:0000256" key="7">
    <source>
        <dbReference type="ARBA" id="ARBA00023326"/>
    </source>
</evidence>
<evidence type="ECO:0000259" key="8">
    <source>
        <dbReference type="Pfam" id="PF00723"/>
    </source>
</evidence>
<evidence type="ECO:0000256" key="1">
    <source>
        <dbReference type="ARBA" id="ARBA00001863"/>
    </source>
</evidence>
<gene>
    <name evidence="9" type="ORF">DMT42_01525</name>
</gene>
<sequence length="491" mass="52908">MDAFAFRTPLSLRSSTMLEYTTSGLRARTHRPGDAPSARATVQTSLAPGALDLRSLVPIMFAFMLRNIASNGFVYSDPQAPGDVSRDSKPGCVIAAPSFPAQTPGIDQDYVFNWVRDGAITVMEVVRSGLPAGPDGTVPTLDDYVRFADLCRSHARPPLTQGHACYTIAGEARPWTEQNDGPALQTSTVLAAWDQLGAGTREQAVDLVNSNVAYLLGVFEEPTTNLWEEHNGYSFFARSAQLRCFEEIQASTIAGIDKPATLRPAADRLRRALAEHWDGGMYVSVLADPGNGAPPSPRNPVVAGYDPNIDIVQAAVYGAVPVTDTKLLATAARLRSQWEEGGPAFYPINKSDREGRGIGPMFGRYPDDVYGGDTAHPQRGGHPWALSTCNVAELHYKLAAEIRTRDAVPVDDLSTPFFAQSGIDASTPPTAAATALTATGDAMVRAVVYHSDHLELSEQFDGTTGYQRSVRNLTWSYAAYLSAMRARAEAV</sequence>
<dbReference type="InterPro" id="IPR012341">
    <property type="entry name" value="6hp_glycosidase-like_sf"/>
</dbReference>
<dbReference type="Proteomes" id="UP000247634">
    <property type="component" value="Chromosome"/>
</dbReference>
<keyword evidence="6" id="KW-0326">Glycosidase</keyword>
<evidence type="ECO:0000256" key="6">
    <source>
        <dbReference type="ARBA" id="ARBA00023295"/>
    </source>
</evidence>
<accession>A0A2U9NV71</accession>
<dbReference type="Pfam" id="PF00723">
    <property type="entry name" value="Glyco_hydro_15"/>
    <property type="match status" value="1"/>
</dbReference>
<dbReference type="PANTHER" id="PTHR31616:SF9">
    <property type="entry name" value="GLUCOAMYLASE, INTRACELLULAR SPORULATION-SPECIFIC"/>
    <property type="match status" value="1"/>
</dbReference>
<dbReference type="InterPro" id="IPR000165">
    <property type="entry name" value="Glucoamylase"/>
</dbReference>
<evidence type="ECO:0000256" key="2">
    <source>
        <dbReference type="ARBA" id="ARBA00006188"/>
    </source>
</evidence>
<dbReference type="Gene3D" id="1.50.10.10">
    <property type="match status" value="1"/>
</dbReference>
<evidence type="ECO:0000256" key="3">
    <source>
        <dbReference type="ARBA" id="ARBA00012593"/>
    </source>
</evidence>
<evidence type="ECO:0000256" key="5">
    <source>
        <dbReference type="ARBA" id="ARBA00023277"/>
    </source>
</evidence>
<keyword evidence="7" id="KW-0624">Polysaccharide degradation</keyword>
<dbReference type="PANTHER" id="PTHR31616">
    <property type="entry name" value="TREHALASE"/>
    <property type="match status" value="1"/>
</dbReference>
<name>A0A2U9NV71_STRAS</name>
<keyword evidence="10" id="KW-1185">Reference proteome</keyword>
<comment type="catalytic activity">
    <reaction evidence="1">
        <text>Hydrolysis of terminal (1-&gt;4)-linked alpha-D-glucose residues successively from non-reducing ends of the chains with release of beta-D-glucose.</text>
        <dbReference type="EC" id="3.2.1.3"/>
    </reaction>
</comment>
<feature type="domain" description="GH15-like" evidence="8">
    <location>
        <begin position="87"/>
        <end position="484"/>
    </location>
</feature>
<evidence type="ECO:0000256" key="4">
    <source>
        <dbReference type="ARBA" id="ARBA00022801"/>
    </source>
</evidence>
<evidence type="ECO:0000313" key="10">
    <source>
        <dbReference type="Proteomes" id="UP000247634"/>
    </source>
</evidence>
<proteinExistence type="inferred from homology"/>
<keyword evidence="5" id="KW-0119">Carbohydrate metabolism</keyword>
<keyword evidence="4" id="KW-0378">Hydrolase</keyword>
<dbReference type="SUPFAM" id="SSF48208">
    <property type="entry name" value="Six-hairpin glycosidases"/>
    <property type="match status" value="1"/>
</dbReference>
<dbReference type="EC" id="3.2.1.3" evidence="3"/>
<dbReference type="KEGG" id="sact:DMT42_01525"/>
<dbReference type="AlphaFoldDB" id="A0A2U9NV71"/>
<reference evidence="9 10" key="1">
    <citation type="submission" date="2018-06" db="EMBL/GenBank/DDBJ databases">
        <title>The complete genome sequence of a nosiheptide producer Streptomyces actuosus ATCC 25421: deducing the ability of producing a new class III lantibiotics.</title>
        <authorList>
            <person name="Liu W."/>
            <person name="Sun F."/>
            <person name="Hu Y."/>
        </authorList>
    </citation>
    <scope>NUCLEOTIDE SEQUENCE [LARGE SCALE GENOMIC DNA]</scope>
    <source>
        <strain evidence="9 10">ATCC 25421</strain>
    </source>
</reference>
<dbReference type="GO" id="GO:0004339">
    <property type="term" value="F:glucan 1,4-alpha-glucosidase activity"/>
    <property type="evidence" value="ECO:0007669"/>
    <property type="project" value="UniProtKB-EC"/>
</dbReference>
<evidence type="ECO:0000313" key="9">
    <source>
        <dbReference type="EMBL" id="AWT41136.1"/>
    </source>
</evidence>
<comment type="similarity">
    <text evidence="2">Belongs to the glycosyl hydrolase 15 family.</text>
</comment>
<dbReference type="EMBL" id="CP029788">
    <property type="protein sequence ID" value="AWT41136.1"/>
    <property type="molecule type" value="Genomic_DNA"/>
</dbReference>
<dbReference type="OrthoDB" id="5641212at2"/>
<dbReference type="InterPro" id="IPR008928">
    <property type="entry name" value="6-hairpin_glycosidase_sf"/>
</dbReference>
<organism evidence="9 10">
    <name type="scientific">Streptomyces actuosus</name>
    <dbReference type="NCBI Taxonomy" id="1885"/>
    <lineage>
        <taxon>Bacteria</taxon>
        <taxon>Bacillati</taxon>
        <taxon>Actinomycetota</taxon>
        <taxon>Actinomycetes</taxon>
        <taxon>Kitasatosporales</taxon>
        <taxon>Streptomycetaceae</taxon>
        <taxon>Streptomyces</taxon>
    </lineage>
</organism>
<protein>
    <recommendedName>
        <fullName evidence="3">glucan 1,4-alpha-glucosidase</fullName>
        <ecNumber evidence="3">3.2.1.3</ecNumber>
    </recommendedName>
</protein>
<dbReference type="InterPro" id="IPR011613">
    <property type="entry name" value="GH15-like"/>
</dbReference>
<dbReference type="GO" id="GO:0000272">
    <property type="term" value="P:polysaccharide catabolic process"/>
    <property type="evidence" value="ECO:0007669"/>
    <property type="project" value="UniProtKB-KW"/>
</dbReference>
<dbReference type="PRINTS" id="PR00736">
    <property type="entry name" value="GLHYDRLASE15"/>
</dbReference>